<keyword evidence="4 7" id="KW-0812">Transmembrane</keyword>
<evidence type="ECO:0000256" key="2">
    <source>
        <dbReference type="ARBA" id="ARBA00007942"/>
    </source>
</evidence>
<dbReference type="RefSeq" id="WP_148337682.1">
    <property type="nucleotide sequence ID" value="NZ_LR699119.1"/>
</dbReference>
<feature type="transmembrane region" description="Helical" evidence="7">
    <location>
        <begin position="128"/>
        <end position="149"/>
    </location>
</feature>
<evidence type="ECO:0000256" key="5">
    <source>
        <dbReference type="ARBA" id="ARBA00022989"/>
    </source>
</evidence>
<keyword evidence="9" id="KW-1185">Reference proteome</keyword>
<dbReference type="AlphaFoldDB" id="A0A5E4PD89"/>
<feature type="transmembrane region" description="Helical" evidence="7">
    <location>
        <begin position="266"/>
        <end position="284"/>
    </location>
</feature>
<keyword evidence="6 7" id="KW-0472">Membrane</keyword>
<organism evidence="8 9">
    <name type="scientific">Aquicella siphonis</name>
    <dbReference type="NCBI Taxonomy" id="254247"/>
    <lineage>
        <taxon>Bacteria</taxon>
        <taxon>Pseudomonadati</taxon>
        <taxon>Pseudomonadota</taxon>
        <taxon>Gammaproteobacteria</taxon>
        <taxon>Legionellales</taxon>
        <taxon>Coxiellaceae</taxon>
        <taxon>Aquicella</taxon>
    </lineage>
</organism>
<evidence type="ECO:0000256" key="1">
    <source>
        <dbReference type="ARBA" id="ARBA00004429"/>
    </source>
</evidence>
<dbReference type="InterPro" id="IPR001851">
    <property type="entry name" value="ABC_transp_permease"/>
</dbReference>
<evidence type="ECO:0000256" key="7">
    <source>
        <dbReference type="SAM" id="Phobius"/>
    </source>
</evidence>
<comment type="similarity">
    <text evidence="2">Belongs to the binding-protein-dependent transport system permease family. AraH/RbsC subfamily.</text>
</comment>
<evidence type="ECO:0000313" key="9">
    <source>
        <dbReference type="Proteomes" id="UP000324194"/>
    </source>
</evidence>
<keyword evidence="3" id="KW-1003">Cell membrane</keyword>
<dbReference type="Pfam" id="PF02653">
    <property type="entry name" value="BPD_transp_2"/>
    <property type="match status" value="1"/>
</dbReference>
<feature type="transmembrane region" description="Helical" evidence="7">
    <location>
        <begin position="176"/>
        <end position="200"/>
    </location>
</feature>
<dbReference type="GO" id="GO:0005886">
    <property type="term" value="C:plasma membrane"/>
    <property type="evidence" value="ECO:0007669"/>
    <property type="project" value="UniProtKB-SubCell"/>
</dbReference>
<feature type="transmembrane region" description="Helical" evidence="7">
    <location>
        <begin position="87"/>
        <end position="108"/>
    </location>
</feature>
<sequence length="293" mass="31123">MSDFILSILTQSLTFLPLALGISISYHILRATDMTIDGSFVVGAGVFARLLTLGISPLPAAGAALVCGAFAGMLAAAIQRGGQVDPLLAGVLATFILSSINLSIMGKPNISLLSQTTLVSSAFDQSELLGWLLVGVYAFAICLTAVVLLKSQFGLTLRAMGDNPKLLKRLGRKIEFYRMSGFALTNLLAAAAGCLTAQTVGYADTGMGFGMTLTGIGAIILGQQLLQRLTRRTFFRISAELFSCLLGVLLYFFSLNVLLRMDVNPIYLKMILGLLLILFLRAAVKPYSAGIPS</sequence>
<evidence type="ECO:0000256" key="6">
    <source>
        <dbReference type="ARBA" id="ARBA00023136"/>
    </source>
</evidence>
<dbReference type="GO" id="GO:0022857">
    <property type="term" value="F:transmembrane transporter activity"/>
    <property type="evidence" value="ECO:0007669"/>
    <property type="project" value="InterPro"/>
</dbReference>
<accession>A0A5E4PD89</accession>
<proteinExistence type="inferred from homology"/>
<dbReference type="Proteomes" id="UP000324194">
    <property type="component" value="Chromosome 1"/>
</dbReference>
<dbReference type="PANTHER" id="PTHR32196">
    <property type="entry name" value="ABC TRANSPORTER PERMEASE PROTEIN YPHD-RELATED-RELATED"/>
    <property type="match status" value="1"/>
</dbReference>
<dbReference type="KEGG" id="asip:AQUSIP_01530"/>
<evidence type="ECO:0000256" key="4">
    <source>
        <dbReference type="ARBA" id="ARBA00022692"/>
    </source>
</evidence>
<evidence type="ECO:0000256" key="3">
    <source>
        <dbReference type="ARBA" id="ARBA00022475"/>
    </source>
</evidence>
<dbReference type="OrthoDB" id="9778389at2"/>
<feature type="transmembrane region" description="Helical" evidence="7">
    <location>
        <begin position="206"/>
        <end position="226"/>
    </location>
</feature>
<gene>
    <name evidence="8" type="primary">lsrC</name>
    <name evidence="8" type="ORF">AQUSIP_01530</name>
</gene>
<evidence type="ECO:0000313" key="8">
    <source>
        <dbReference type="EMBL" id="VVC74879.1"/>
    </source>
</evidence>
<protein>
    <submittedName>
        <fullName evidence="8">Autoinducer 2 import system permease protein LsrC</fullName>
    </submittedName>
</protein>
<dbReference type="CDD" id="cd06574">
    <property type="entry name" value="TM_PBP1_branched-chain-AA_like"/>
    <property type="match status" value="1"/>
</dbReference>
<keyword evidence="5 7" id="KW-1133">Transmembrane helix</keyword>
<name>A0A5E4PD89_9COXI</name>
<reference evidence="8 9" key="1">
    <citation type="submission" date="2019-08" db="EMBL/GenBank/DDBJ databases">
        <authorList>
            <person name="Guy L."/>
        </authorList>
    </citation>
    <scope>NUCLEOTIDE SEQUENCE [LARGE SCALE GENOMIC DNA]</scope>
    <source>
        <strain evidence="8 9">SGT-108</strain>
    </source>
</reference>
<feature type="transmembrane region" description="Helical" evidence="7">
    <location>
        <begin position="233"/>
        <end position="254"/>
    </location>
</feature>
<dbReference type="PANTHER" id="PTHR32196:SF69">
    <property type="entry name" value="BRANCHED-CHAIN AMINO ACID TRANSPORT SYSTEM, PERMEASE PROTEIN"/>
    <property type="match status" value="1"/>
</dbReference>
<feature type="transmembrane region" description="Helical" evidence="7">
    <location>
        <begin position="58"/>
        <end position="78"/>
    </location>
</feature>
<dbReference type="EMBL" id="LR699119">
    <property type="protein sequence ID" value="VVC74879.1"/>
    <property type="molecule type" value="Genomic_DNA"/>
</dbReference>
<comment type="subcellular location">
    <subcellularLocation>
        <location evidence="1">Cell inner membrane</location>
        <topology evidence="1">Multi-pass membrane protein</topology>
    </subcellularLocation>
</comment>